<dbReference type="PANTHER" id="PTHR37171:SF1">
    <property type="entry name" value="SERINE_THREONINE-PROTEIN KINASE YRZF-RELATED"/>
    <property type="match status" value="1"/>
</dbReference>
<evidence type="ECO:0000313" key="2">
    <source>
        <dbReference type="EMBL" id="OAX79211.1"/>
    </source>
</evidence>
<comment type="caution">
    <text evidence="2">The sequence shown here is derived from an EMBL/GenBank/DDBJ whole genome shotgun (WGS) entry which is preliminary data.</text>
</comment>
<dbReference type="EMBL" id="LGUA01001111">
    <property type="protein sequence ID" value="OAX79211.1"/>
    <property type="molecule type" value="Genomic_DNA"/>
</dbReference>
<protein>
    <recommendedName>
        <fullName evidence="4">Protein kinase domain-containing protein</fullName>
    </recommendedName>
</protein>
<accession>A0A1B7NQW9</accession>
<gene>
    <name evidence="2" type="ORF">ACJ72_06468</name>
</gene>
<dbReference type="InterPro" id="IPR052396">
    <property type="entry name" value="Meiotic_Drive_Suppr_Kinase"/>
</dbReference>
<feature type="compositionally biased region" description="Basic and acidic residues" evidence="1">
    <location>
        <begin position="13"/>
        <end position="46"/>
    </location>
</feature>
<dbReference type="AlphaFoldDB" id="A0A1B7NQW9"/>
<name>A0A1B7NQW9_9EURO</name>
<dbReference type="Proteomes" id="UP000091918">
    <property type="component" value="Unassembled WGS sequence"/>
</dbReference>
<sequence length="783" mass="87927">MADNEIQKLRQLIEEERRGRQKAEKAQQESEKAQQELEKAQQELEKAQQASDNALQAIQEEIRPSTLFEYLDACHTCLYTGLVPGNVNNSTQGRADNAEGKLRPDRIREWLPFADAQTEIWDRLLNDDDEGFTLQRQFDSLHGMMTLGKNTRKNIHSELDLHYFQRDAITMPVSSIMKVIWENERLRQLFGLQGPVSFENHANTLTDGEADEGVVARPSKLRKGTGGAATPTNPATARPLADEFCIYNKGDNVKIPALIGELKPPHKFPLKIINSVLENREEKKAKKIEMELDGLVERELGEPQETRDCRLVAAVITQAFSYMIKAGLEYGYVSTGEAFIFLHFEAHDPGTLYYYLSVPQSDVEGDTGFRGNASAGVNKLHLTAVGQVLAFLLQAIGTTPHDQKWQEWAASQLSVWVVTEEDLYVSSPETNKRPPSPYRPLKSAQIFMRHSPVRTRSRSTCKPTSALQKSSDEDDNDSESDSHSPSPRPRRPANIMVVMPPPPNRASSYKGPVCKDGTRRYCTQKCLLGLLYGGPLDKACPNVKEHGADVHMIDHSTFISLLLAQILQEIIDPWTDPLGCESLHRNGARGALFEVILFQYGYTLVGKGFPPEFGHYLRHEKALYDQLQPIQGVHVPVCLGTIDVSKRPLFYDGIADIPHFLLLAHAGTEVSRCDVAEAQIVSAASESLNAIHALGVLHHDAETRNLFWSEEGKNVLVIDFERSEILHSVRVKLGQTSPNQKRKRAGKGMSDEKQVDVRQKQTDTKFKRELNAMVMYMERYLNA</sequence>
<proteinExistence type="predicted"/>
<dbReference type="InterPro" id="IPR011009">
    <property type="entry name" value="Kinase-like_dom_sf"/>
</dbReference>
<feature type="region of interest" description="Disordered" evidence="1">
    <location>
        <begin position="736"/>
        <end position="761"/>
    </location>
</feature>
<feature type="region of interest" description="Disordered" evidence="1">
    <location>
        <begin position="13"/>
        <end position="48"/>
    </location>
</feature>
<keyword evidence="3" id="KW-1185">Reference proteome</keyword>
<feature type="compositionally biased region" description="Polar residues" evidence="1">
    <location>
        <begin position="460"/>
        <end position="469"/>
    </location>
</feature>
<reference evidence="2 3" key="1">
    <citation type="submission" date="2015-07" db="EMBL/GenBank/DDBJ databases">
        <title>Emmonsia species relationships and genome sequence.</title>
        <authorList>
            <person name="Cuomo C.A."/>
            <person name="Schwartz I.S."/>
            <person name="Kenyon C."/>
            <person name="de Hoog G.S."/>
            <person name="Govender N.P."/>
            <person name="Botha A."/>
            <person name="Moreno L."/>
            <person name="de Vries M."/>
            <person name="Munoz J.F."/>
            <person name="Stielow J.B."/>
        </authorList>
    </citation>
    <scope>NUCLEOTIDE SEQUENCE [LARGE SCALE GENOMIC DNA]</scope>
    <source>
        <strain evidence="2 3">CBS 136260</strain>
    </source>
</reference>
<dbReference type="SUPFAM" id="SSF56112">
    <property type="entry name" value="Protein kinase-like (PK-like)"/>
    <property type="match status" value="1"/>
</dbReference>
<dbReference type="OrthoDB" id="2156052at2759"/>
<dbReference type="PANTHER" id="PTHR37171">
    <property type="entry name" value="SERINE/THREONINE-PROTEIN KINASE YRZF-RELATED"/>
    <property type="match status" value="1"/>
</dbReference>
<evidence type="ECO:0008006" key="4">
    <source>
        <dbReference type="Google" id="ProtNLM"/>
    </source>
</evidence>
<dbReference type="STRING" id="1658172.A0A1B7NQW9"/>
<feature type="region of interest" description="Disordered" evidence="1">
    <location>
        <begin position="426"/>
        <end position="495"/>
    </location>
</feature>
<evidence type="ECO:0000256" key="1">
    <source>
        <dbReference type="SAM" id="MobiDB-lite"/>
    </source>
</evidence>
<organism evidence="2 3">
    <name type="scientific">Emergomyces africanus</name>
    <dbReference type="NCBI Taxonomy" id="1955775"/>
    <lineage>
        <taxon>Eukaryota</taxon>
        <taxon>Fungi</taxon>
        <taxon>Dikarya</taxon>
        <taxon>Ascomycota</taxon>
        <taxon>Pezizomycotina</taxon>
        <taxon>Eurotiomycetes</taxon>
        <taxon>Eurotiomycetidae</taxon>
        <taxon>Onygenales</taxon>
        <taxon>Ajellomycetaceae</taxon>
        <taxon>Emergomyces</taxon>
    </lineage>
</organism>
<feature type="compositionally biased region" description="Basic and acidic residues" evidence="1">
    <location>
        <begin position="749"/>
        <end position="761"/>
    </location>
</feature>
<evidence type="ECO:0000313" key="3">
    <source>
        <dbReference type="Proteomes" id="UP000091918"/>
    </source>
</evidence>